<gene>
    <name evidence="2" type="ORF">E7747_05235</name>
</gene>
<dbReference type="SUPFAM" id="SSF160574">
    <property type="entry name" value="BT0923-like"/>
    <property type="match status" value="1"/>
</dbReference>
<feature type="domain" description="Putative beta-lactamase-inhibitor-like PepSY-like" evidence="1">
    <location>
        <begin position="6"/>
        <end position="87"/>
    </location>
</feature>
<dbReference type="Gene3D" id="3.40.1420.30">
    <property type="match status" value="1"/>
</dbReference>
<evidence type="ECO:0000313" key="2">
    <source>
        <dbReference type="EMBL" id="QCD41736.1"/>
    </source>
</evidence>
<proteinExistence type="predicted"/>
<sequence length="91" mass="9966">MTGASSYDVLFASGLEIDFDADGNWTDVDAPRGKVLPAGIVPLEIEEQLPDLSTTTGVNEISRDIYGYELELINGQELAFDTTYKFLGFLD</sequence>
<keyword evidence="3" id="KW-1185">Reference proteome</keyword>
<dbReference type="Proteomes" id="UP000297149">
    <property type="component" value="Chromosome"/>
</dbReference>
<organism evidence="2 3">
    <name type="scientific">Duncaniella dubosii</name>
    <dbReference type="NCBI Taxonomy" id="2518971"/>
    <lineage>
        <taxon>Bacteria</taxon>
        <taxon>Pseudomonadati</taxon>
        <taxon>Bacteroidota</taxon>
        <taxon>Bacteroidia</taxon>
        <taxon>Bacteroidales</taxon>
        <taxon>Muribaculaceae</taxon>
        <taxon>Duncaniella</taxon>
    </lineage>
</organism>
<evidence type="ECO:0000313" key="3">
    <source>
        <dbReference type="Proteomes" id="UP000297149"/>
    </source>
</evidence>
<dbReference type="Pfam" id="PF11396">
    <property type="entry name" value="PepSY_like"/>
    <property type="match status" value="1"/>
</dbReference>
<protein>
    <recommendedName>
        <fullName evidence="1">Putative beta-lactamase-inhibitor-like PepSY-like domain-containing protein</fullName>
    </recommendedName>
</protein>
<dbReference type="EMBL" id="CP039396">
    <property type="protein sequence ID" value="QCD41736.1"/>
    <property type="molecule type" value="Genomic_DNA"/>
</dbReference>
<accession>A0A4P7W1F8</accession>
<dbReference type="KEGG" id="ddb:E7747_05235"/>
<reference evidence="3" key="1">
    <citation type="submission" date="2019-02" db="EMBL/GenBank/DDBJ databases">
        <title>Isolation and identification of novel species under the genus Muribaculum.</title>
        <authorList>
            <person name="Miyake S."/>
            <person name="Ding Y."/>
            <person name="Low A."/>
            <person name="Soh M."/>
            <person name="Seedorf H."/>
        </authorList>
    </citation>
    <scope>NUCLEOTIDE SEQUENCE [LARGE SCALE GENOMIC DNA]</scope>
    <source>
        <strain evidence="3">H5</strain>
    </source>
</reference>
<evidence type="ECO:0000259" key="1">
    <source>
        <dbReference type="Pfam" id="PF11396"/>
    </source>
</evidence>
<dbReference type="InterPro" id="IPR021533">
    <property type="entry name" value="PepSY-like"/>
</dbReference>
<name>A0A4P7W1F8_9BACT</name>
<dbReference type="AlphaFoldDB" id="A0A4P7W1F8"/>